<keyword evidence="8" id="KW-1185">Reference proteome</keyword>
<dbReference type="InterPro" id="IPR015655">
    <property type="entry name" value="PP2C"/>
</dbReference>
<dbReference type="InterPro" id="IPR001932">
    <property type="entry name" value="PPM-type_phosphatase-like_dom"/>
</dbReference>
<keyword evidence="1" id="KW-0479">Metal-binding</keyword>
<comment type="caution">
    <text evidence="7">The sequence shown here is derived from an EMBL/GenBank/DDBJ whole genome shotgun (WGS) entry which is preliminary data.</text>
</comment>
<protein>
    <recommendedName>
        <fullName evidence="6">PPM-type phosphatase domain-containing protein</fullName>
    </recommendedName>
</protein>
<evidence type="ECO:0000256" key="2">
    <source>
        <dbReference type="ARBA" id="ARBA00022801"/>
    </source>
</evidence>
<dbReference type="GO" id="GO:0046872">
    <property type="term" value="F:metal ion binding"/>
    <property type="evidence" value="ECO:0007669"/>
    <property type="project" value="UniProtKB-KW"/>
</dbReference>
<organism evidence="7 8">
    <name type="scientific">Ranatra chinensis</name>
    <dbReference type="NCBI Taxonomy" id="642074"/>
    <lineage>
        <taxon>Eukaryota</taxon>
        <taxon>Metazoa</taxon>
        <taxon>Ecdysozoa</taxon>
        <taxon>Arthropoda</taxon>
        <taxon>Hexapoda</taxon>
        <taxon>Insecta</taxon>
        <taxon>Pterygota</taxon>
        <taxon>Neoptera</taxon>
        <taxon>Paraneoptera</taxon>
        <taxon>Hemiptera</taxon>
        <taxon>Heteroptera</taxon>
        <taxon>Panheteroptera</taxon>
        <taxon>Nepomorpha</taxon>
        <taxon>Nepidae</taxon>
        <taxon>Ranatrinae</taxon>
        <taxon>Ranatra</taxon>
    </lineage>
</organism>
<dbReference type="PROSITE" id="PS51746">
    <property type="entry name" value="PPM_2"/>
    <property type="match status" value="1"/>
</dbReference>
<evidence type="ECO:0000259" key="6">
    <source>
        <dbReference type="PROSITE" id="PS51746"/>
    </source>
</evidence>
<comment type="similarity">
    <text evidence="4">Belongs to the PP2C family.</text>
</comment>
<reference evidence="7 8" key="1">
    <citation type="submission" date="2024-07" db="EMBL/GenBank/DDBJ databases">
        <title>Chromosome-level genome assembly of the water stick insect Ranatra chinensis (Heteroptera: Nepidae).</title>
        <authorList>
            <person name="Liu X."/>
        </authorList>
    </citation>
    <scope>NUCLEOTIDE SEQUENCE [LARGE SCALE GENOMIC DNA]</scope>
    <source>
        <strain evidence="7">Cailab_2021Rc</strain>
        <tissue evidence="7">Muscle</tissue>
    </source>
</reference>
<dbReference type="Gene3D" id="3.60.40.10">
    <property type="entry name" value="PPM-type phosphatase domain"/>
    <property type="match status" value="1"/>
</dbReference>
<dbReference type="InterPro" id="IPR000222">
    <property type="entry name" value="PP2C_BS"/>
</dbReference>
<dbReference type="CDD" id="cd00143">
    <property type="entry name" value="PP2Cc"/>
    <property type="match status" value="1"/>
</dbReference>
<dbReference type="PANTHER" id="PTHR13832">
    <property type="entry name" value="PROTEIN PHOSPHATASE 2C"/>
    <property type="match status" value="1"/>
</dbReference>
<keyword evidence="3 4" id="KW-0904">Protein phosphatase</keyword>
<feature type="compositionally biased region" description="Polar residues" evidence="5">
    <location>
        <begin position="10"/>
        <end position="20"/>
    </location>
</feature>
<dbReference type="SMART" id="SM00332">
    <property type="entry name" value="PP2Cc"/>
    <property type="match status" value="1"/>
</dbReference>
<feature type="domain" description="PPM-type phosphatase" evidence="6">
    <location>
        <begin position="7"/>
        <end position="416"/>
    </location>
</feature>
<dbReference type="EMBL" id="JBFDAA010000016">
    <property type="protein sequence ID" value="KAL1117087.1"/>
    <property type="molecule type" value="Genomic_DNA"/>
</dbReference>
<dbReference type="AlphaFoldDB" id="A0ABD0Y1M1"/>
<evidence type="ECO:0000313" key="8">
    <source>
        <dbReference type="Proteomes" id="UP001558652"/>
    </source>
</evidence>
<evidence type="ECO:0000256" key="5">
    <source>
        <dbReference type="SAM" id="MobiDB-lite"/>
    </source>
</evidence>
<proteinExistence type="inferred from homology"/>
<sequence length="428" mass="47530">MGEKEPIESFDTNQLPSNNPMEDKRAEARCTLSGGLLFGVFDGHGGPRCAEIVSNRLLSYIAASLLPHSTLNEYLASSDGKKGPMDFIEHYNENDYRISEREASVYAKSFKTYVVQLASRKQPFTSVEDALKFSFLKLDNDLSREVLEEEDPVLKARALGAALSGSVGCVALVDGADLHIAAVGDCGAVLGVTSGHKSWAAKSLTAQHTAQNGQEVMRVLREHPGEEKESLIRDGRLLGRLQPLRAFGDFRYDSSRIKVITFHLLKWLTKVCLPPLKDAHTPPYLTARPDVTYHRLRPHDKFLVIASDGLWEMASPLEVVRLIGNHLSSRVFLGPFSVPHKNERVRRVESKVQRSRRGDVEVETTDVNSATHLIRTILGSGAGKGFTTVNLSLMLSLPQDIVRRFRDDITITVVFFNTSYLTKRSSSK</sequence>
<accession>A0ABD0Y1M1</accession>
<dbReference type="GO" id="GO:0004721">
    <property type="term" value="F:phosphoprotein phosphatase activity"/>
    <property type="evidence" value="ECO:0007669"/>
    <property type="project" value="UniProtKB-KW"/>
</dbReference>
<feature type="region of interest" description="Disordered" evidence="5">
    <location>
        <begin position="1"/>
        <end position="24"/>
    </location>
</feature>
<evidence type="ECO:0000256" key="4">
    <source>
        <dbReference type="RuleBase" id="RU003465"/>
    </source>
</evidence>
<dbReference type="PANTHER" id="PTHR13832:SF792">
    <property type="entry name" value="GM14286P"/>
    <property type="match status" value="1"/>
</dbReference>
<evidence type="ECO:0000313" key="7">
    <source>
        <dbReference type="EMBL" id="KAL1117087.1"/>
    </source>
</evidence>
<name>A0ABD0Y1M1_9HEMI</name>
<dbReference type="Proteomes" id="UP001558652">
    <property type="component" value="Unassembled WGS sequence"/>
</dbReference>
<dbReference type="InterPro" id="IPR036457">
    <property type="entry name" value="PPM-type-like_dom_sf"/>
</dbReference>
<dbReference type="SUPFAM" id="SSF81606">
    <property type="entry name" value="PP2C-like"/>
    <property type="match status" value="1"/>
</dbReference>
<evidence type="ECO:0000256" key="3">
    <source>
        <dbReference type="ARBA" id="ARBA00022912"/>
    </source>
</evidence>
<evidence type="ECO:0000256" key="1">
    <source>
        <dbReference type="ARBA" id="ARBA00022723"/>
    </source>
</evidence>
<dbReference type="PROSITE" id="PS01032">
    <property type="entry name" value="PPM_1"/>
    <property type="match status" value="1"/>
</dbReference>
<keyword evidence="2 4" id="KW-0378">Hydrolase</keyword>
<dbReference type="Pfam" id="PF00481">
    <property type="entry name" value="PP2C"/>
    <property type="match status" value="1"/>
</dbReference>
<gene>
    <name evidence="7" type="ORF">AAG570_004415</name>
</gene>